<proteinExistence type="predicted"/>
<feature type="compositionally biased region" description="Basic and acidic residues" evidence="1">
    <location>
        <begin position="1"/>
        <end position="22"/>
    </location>
</feature>
<dbReference type="EMBL" id="BSVB01000001">
    <property type="protein sequence ID" value="GMA95531.1"/>
    <property type="molecule type" value="Genomic_DNA"/>
</dbReference>
<organism evidence="2 3">
    <name type="scientific">Pseudolysinimonas kribbensis</name>
    <dbReference type="NCBI Taxonomy" id="433641"/>
    <lineage>
        <taxon>Bacteria</taxon>
        <taxon>Bacillati</taxon>
        <taxon>Actinomycetota</taxon>
        <taxon>Actinomycetes</taxon>
        <taxon>Micrococcales</taxon>
        <taxon>Microbacteriaceae</taxon>
        <taxon>Pseudolysinimonas</taxon>
    </lineage>
</organism>
<gene>
    <name evidence="2" type="ORF">GCM10025881_23550</name>
</gene>
<feature type="region of interest" description="Disordered" evidence="1">
    <location>
        <begin position="1"/>
        <end position="74"/>
    </location>
</feature>
<keyword evidence="3" id="KW-1185">Reference proteome</keyword>
<protein>
    <submittedName>
        <fullName evidence="2">Uncharacterized protein</fullName>
    </submittedName>
</protein>
<evidence type="ECO:0000313" key="3">
    <source>
        <dbReference type="Proteomes" id="UP001157034"/>
    </source>
</evidence>
<feature type="compositionally biased region" description="Basic and acidic residues" evidence="1">
    <location>
        <begin position="45"/>
        <end position="62"/>
    </location>
</feature>
<name>A0ABQ6K4H9_9MICO</name>
<evidence type="ECO:0000256" key="1">
    <source>
        <dbReference type="SAM" id="MobiDB-lite"/>
    </source>
</evidence>
<evidence type="ECO:0000313" key="2">
    <source>
        <dbReference type="EMBL" id="GMA95531.1"/>
    </source>
</evidence>
<sequence>MHGFGDARREGDPAVEEADRAAVLRRHRDRQDLPQGRAGGGHAALRADDPPRLGEFGGEPRIDLAQGRPALQAV</sequence>
<reference evidence="3" key="1">
    <citation type="journal article" date="2019" name="Int. J. Syst. Evol. Microbiol.">
        <title>The Global Catalogue of Microorganisms (GCM) 10K type strain sequencing project: providing services to taxonomists for standard genome sequencing and annotation.</title>
        <authorList>
            <consortium name="The Broad Institute Genomics Platform"/>
            <consortium name="The Broad Institute Genome Sequencing Center for Infectious Disease"/>
            <person name="Wu L."/>
            <person name="Ma J."/>
        </authorList>
    </citation>
    <scope>NUCLEOTIDE SEQUENCE [LARGE SCALE GENOMIC DNA]</scope>
    <source>
        <strain evidence="3">NBRC 108894</strain>
    </source>
</reference>
<comment type="caution">
    <text evidence="2">The sequence shown here is derived from an EMBL/GenBank/DDBJ whole genome shotgun (WGS) entry which is preliminary data.</text>
</comment>
<dbReference type="Proteomes" id="UP001157034">
    <property type="component" value="Unassembled WGS sequence"/>
</dbReference>
<accession>A0ABQ6K4H9</accession>